<dbReference type="GO" id="GO:0005506">
    <property type="term" value="F:iron ion binding"/>
    <property type="evidence" value="ECO:0007669"/>
    <property type="project" value="InterPro"/>
</dbReference>
<evidence type="ECO:0000256" key="5">
    <source>
        <dbReference type="ARBA" id="ARBA00022617"/>
    </source>
</evidence>
<keyword evidence="5 13" id="KW-0349">Heme</keyword>
<keyword evidence="10 13" id="KW-0408">Iron</keyword>
<keyword evidence="12" id="KW-0472">Membrane</keyword>
<keyword evidence="11" id="KW-0503">Monooxygenase</keyword>
<feature type="binding site" description="axial binding residue" evidence="13">
    <location>
        <position position="459"/>
    </location>
    <ligand>
        <name>heme</name>
        <dbReference type="ChEBI" id="CHEBI:30413"/>
    </ligand>
    <ligandPart>
        <name>Fe</name>
        <dbReference type="ChEBI" id="CHEBI:18248"/>
    </ligandPart>
</feature>
<evidence type="ECO:0000313" key="14">
    <source>
        <dbReference type="EMBL" id="KAK7000537.1"/>
    </source>
</evidence>
<accession>A0AAW0A3Z0</accession>
<evidence type="ECO:0000256" key="10">
    <source>
        <dbReference type="ARBA" id="ARBA00023004"/>
    </source>
</evidence>
<keyword evidence="6" id="KW-0812">Transmembrane</keyword>
<evidence type="ECO:0000256" key="11">
    <source>
        <dbReference type="ARBA" id="ARBA00023033"/>
    </source>
</evidence>
<dbReference type="Gene3D" id="1.10.630.10">
    <property type="entry name" value="Cytochrome P450"/>
    <property type="match status" value="1"/>
</dbReference>
<dbReference type="EMBL" id="JAWWNJ010000088">
    <property type="protein sequence ID" value="KAK7000537.1"/>
    <property type="molecule type" value="Genomic_DNA"/>
</dbReference>
<comment type="pathway">
    <text evidence="3">Secondary metabolite biosynthesis; terpenoid biosynthesis.</text>
</comment>
<evidence type="ECO:0000256" key="8">
    <source>
        <dbReference type="ARBA" id="ARBA00022989"/>
    </source>
</evidence>
<dbReference type="InterPro" id="IPR050121">
    <property type="entry name" value="Cytochrome_P450_monoxygenase"/>
</dbReference>
<reference evidence="14 15" key="1">
    <citation type="journal article" date="2024" name="J Genomics">
        <title>Draft genome sequencing and assembly of Favolaschia claudopus CIRM-BRFM 2984 isolated from oak limbs.</title>
        <authorList>
            <person name="Navarro D."/>
            <person name="Drula E."/>
            <person name="Chaduli D."/>
            <person name="Cazenave R."/>
            <person name="Ahrendt S."/>
            <person name="Wang J."/>
            <person name="Lipzen A."/>
            <person name="Daum C."/>
            <person name="Barry K."/>
            <person name="Grigoriev I.V."/>
            <person name="Favel A."/>
            <person name="Rosso M.N."/>
            <person name="Martin F."/>
        </authorList>
    </citation>
    <scope>NUCLEOTIDE SEQUENCE [LARGE SCALE GENOMIC DNA]</scope>
    <source>
        <strain evidence="14 15">CIRM-BRFM 2984</strain>
    </source>
</reference>
<evidence type="ECO:0000256" key="2">
    <source>
        <dbReference type="ARBA" id="ARBA00004370"/>
    </source>
</evidence>
<evidence type="ECO:0000256" key="6">
    <source>
        <dbReference type="ARBA" id="ARBA00022692"/>
    </source>
</evidence>
<dbReference type="SUPFAM" id="SSF48264">
    <property type="entry name" value="Cytochrome P450"/>
    <property type="match status" value="1"/>
</dbReference>
<evidence type="ECO:0000256" key="1">
    <source>
        <dbReference type="ARBA" id="ARBA00001971"/>
    </source>
</evidence>
<dbReference type="AlphaFoldDB" id="A0AAW0A3Z0"/>
<dbReference type="InterPro" id="IPR001128">
    <property type="entry name" value="Cyt_P450"/>
</dbReference>
<comment type="similarity">
    <text evidence="4">Belongs to the cytochrome P450 family.</text>
</comment>
<keyword evidence="9" id="KW-0560">Oxidoreductase</keyword>
<proteinExistence type="inferred from homology"/>
<dbReference type="Proteomes" id="UP001362999">
    <property type="component" value="Unassembled WGS sequence"/>
</dbReference>
<keyword evidence="8" id="KW-1133">Transmembrane helix</keyword>
<dbReference type="GO" id="GO:0016705">
    <property type="term" value="F:oxidoreductase activity, acting on paired donors, with incorporation or reduction of molecular oxygen"/>
    <property type="evidence" value="ECO:0007669"/>
    <property type="project" value="InterPro"/>
</dbReference>
<evidence type="ECO:0000256" key="12">
    <source>
        <dbReference type="ARBA" id="ARBA00023136"/>
    </source>
</evidence>
<dbReference type="Pfam" id="PF00067">
    <property type="entry name" value="p450"/>
    <property type="match status" value="1"/>
</dbReference>
<evidence type="ECO:0000256" key="9">
    <source>
        <dbReference type="ARBA" id="ARBA00023002"/>
    </source>
</evidence>
<protein>
    <submittedName>
        <fullName evidence="14">Cytochrome P450</fullName>
    </submittedName>
</protein>
<dbReference type="PANTHER" id="PTHR24305">
    <property type="entry name" value="CYTOCHROME P450"/>
    <property type="match status" value="1"/>
</dbReference>
<keyword evidence="15" id="KW-1185">Reference proteome</keyword>
<organism evidence="14 15">
    <name type="scientific">Favolaschia claudopus</name>
    <dbReference type="NCBI Taxonomy" id="2862362"/>
    <lineage>
        <taxon>Eukaryota</taxon>
        <taxon>Fungi</taxon>
        <taxon>Dikarya</taxon>
        <taxon>Basidiomycota</taxon>
        <taxon>Agaricomycotina</taxon>
        <taxon>Agaricomycetes</taxon>
        <taxon>Agaricomycetidae</taxon>
        <taxon>Agaricales</taxon>
        <taxon>Marasmiineae</taxon>
        <taxon>Mycenaceae</taxon>
        <taxon>Favolaschia</taxon>
    </lineage>
</organism>
<dbReference type="GO" id="GO:0016020">
    <property type="term" value="C:membrane"/>
    <property type="evidence" value="ECO:0007669"/>
    <property type="project" value="UniProtKB-SubCell"/>
</dbReference>
<name>A0AAW0A3Z0_9AGAR</name>
<evidence type="ECO:0000313" key="15">
    <source>
        <dbReference type="Proteomes" id="UP001362999"/>
    </source>
</evidence>
<dbReference type="PRINTS" id="PR00463">
    <property type="entry name" value="EP450I"/>
</dbReference>
<dbReference type="GO" id="GO:0004497">
    <property type="term" value="F:monooxygenase activity"/>
    <property type="evidence" value="ECO:0007669"/>
    <property type="project" value="UniProtKB-KW"/>
</dbReference>
<dbReference type="PANTHER" id="PTHR24305:SF166">
    <property type="entry name" value="CYTOCHROME P450 12A4, MITOCHONDRIAL-RELATED"/>
    <property type="match status" value="1"/>
</dbReference>
<evidence type="ECO:0000256" key="7">
    <source>
        <dbReference type="ARBA" id="ARBA00022723"/>
    </source>
</evidence>
<dbReference type="InterPro" id="IPR002401">
    <property type="entry name" value="Cyt_P450_E_grp-I"/>
</dbReference>
<comment type="caution">
    <text evidence="14">The sequence shown here is derived from an EMBL/GenBank/DDBJ whole genome shotgun (WGS) entry which is preliminary data.</text>
</comment>
<keyword evidence="7 13" id="KW-0479">Metal-binding</keyword>
<gene>
    <name evidence="14" type="ORF">R3P38DRAFT_3327851</name>
</gene>
<sequence length="530" mass="59290">MILQILLPIVGTLLFYILFHASQIIYRNLSSPLRYIGGPKNHSIIFGNMKQMGDDAYLTTKWRAQYGPIFRFRGPFSMNELHTSDIKSVNHIVTNPAIYQKPKTMLASAAHLLGGGILSVESDEHKRHNQNPAFGVSQIRQVTEIFNEKGVQLRELWNRELSQSNGKAEIEVLSWMRRLTLDVIGQAGFNYQFNALEPKGKPNELSEVFSELFHSPHANSYARYRIAQAIIPAFEIYCAPGPGYNVVLAARHRMLGIGRQIEKTLTGKRDLLSTLLKANLSTAVPDTQRLNDREVIAQIPNFFLAGHETTSSAVSWALYALSEHPLVQKALREELLSLPTDNPTMDELNALPYLEQVVRETMRVHAPAVFTQRIAVADDVLPLAKPYIDKDGKSHDSLAIAKGQMIHVPILAINTDPEIWGDDAAEFKPERWENLPESVSVVPGVWANLFTFFAGPHNCIGFRFSLAELKALLFILIRGFEFEPAVAKGDIIRVTTGLLQRPTGTRQGSSWFGAAAYGNMSSYKYLVLVL</sequence>
<comment type="cofactor">
    <cofactor evidence="1 13">
        <name>heme</name>
        <dbReference type="ChEBI" id="CHEBI:30413"/>
    </cofactor>
</comment>
<dbReference type="GO" id="GO:0020037">
    <property type="term" value="F:heme binding"/>
    <property type="evidence" value="ECO:0007669"/>
    <property type="project" value="InterPro"/>
</dbReference>
<evidence type="ECO:0000256" key="13">
    <source>
        <dbReference type="PIRSR" id="PIRSR602401-1"/>
    </source>
</evidence>
<evidence type="ECO:0000256" key="3">
    <source>
        <dbReference type="ARBA" id="ARBA00004721"/>
    </source>
</evidence>
<dbReference type="PRINTS" id="PR00385">
    <property type="entry name" value="P450"/>
</dbReference>
<evidence type="ECO:0000256" key="4">
    <source>
        <dbReference type="ARBA" id="ARBA00010617"/>
    </source>
</evidence>
<dbReference type="InterPro" id="IPR036396">
    <property type="entry name" value="Cyt_P450_sf"/>
</dbReference>
<comment type="subcellular location">
    <subcellularLocation>
        <location evidence="2">Membrane</location>
    </subcellularLocation>
</comment>